<evidence type="ECO:0000256" key="1">
    <source>
        <dbReference type="ARBA" id="ARBA00022723"/>
    </source>
</evidence>
<dbReference type="PANTHER" id="PTHR31313">
    <property type="entry name" value="TY1 ENHANCER ACTIVATOR"/>
    <property type="match status" value="1"/>
</dbReference>
<dbReference type="GO" id="GO:0006351">
    <property type="term" value="P:DNA-templated transcription"/>
    <property type="evidence" value="ECO:0007669"/>
    <property type="project" value="InterPro"/>
</dbReference>
<dbReference type="STRING" id="215243.A0A0D2AP66"/>
<evidence type="ECO:0000256" key="4">
    <source>
        <dbReference type="ARBA" id="ARBA00023125"/>
    </source>
</evidence>
<dbReference type="HOGENOM" id="CLU_007003_3_0_1"/>
<proteinExistence type="predicted"/>
<accession>A0A0D2AP66</accession>
<gene>
    <name evidence="9" type="ORF">PV06_07280</name>
</gene>
<keyword evidence="5" id="KW-0804">Transcription</keyword>
<evidence type="ECO:0000313" key="9">
    <source>
        <dbReference type="EMBL" id="KIW41756.1"/>
    </source>
</evidence>
<protein>
    <recommendedName>
        <fullName evidence="8">Xylanolytic transcriptional activator regulatory domain-containing protein</fullName>
    </recommendedName>
</protein>
<dbReference type="GO" id="GO:0003677">
    <property type="term" value="F:DNA binding"/>
    <property type="evidence" value="ECO:0007669"/>
    <property type="project" value="UniProtKB-KW"/>
</dbReference>
<name>A0A0D2AP66_9EURO</name>
<evidence type="ECO:0000256" key="3">
    <source>
        <dbReference type="ARBA" id="ARBA00023015"/>
    </source>
</evidence>
<dbReference type="InterPro" id="IPR051615">
    <property type="entry name" value="Transcr_Regulatory_Elem"/>
</dbReference>
<dbReference type="VEuPathDB" id="FungiDB:PV06_07280"/>
<keyword evidence="2" id="KW-0862">Zinc</keyword>
<keyword evidence="4" id="KW-0238">DNA-binding</keyword>
<evidence type="ECO:0000256" key="7">
    <source>
        <dbReference type="SAM" id="MobiDB-lite"/>
    </source>
</evidence>
<evidence type="ECO:0000313" key="10">
    <source>
        <dbReference type="Proteomes" id="UP000053342"/>
    </source>
</evidence>
<evidence type="ECO:0000256" key="2">
    <source>
        <dbReference type="ARBA" id="ARBA00022833"/>
    </source>
</evidence>
<dbReference type="SMART" id="SM00906">
    <property type="entry name" value="Fungal_trans"/>
    <property type="match status" value="1"/>
</dbReference>
<evidence type="ECO:0000259" key="8">
    <source>
        <dbReference type="SMART" id="SM00906"/>
    </source>
</evidence>
<dbReference type="GeneID" id="27359354"/>
<feature type="region of interest" description="Disordered" evidence="7">
    <location>
        <begin position="1"/>
        <end position="23"/>
    </location>
</feature>
<evidence type="ECO:0000256" key="5">
    <source>
        <dbReference type="ARBA" id="ARBA00023163"/>
    </source>
</evidence>
<dbReference type="Pfam" id="PF04082">
    <property type="entry name" value="Fungal_trans"/>
    <property type="match status" value="1"/>
</dbReference>
<dbReference type="Proteomes" id="UP000053342">
    <property type="component" value="Unassembled WGS sequence"/>
</dbReference>
<dbReference type="OrthoDB" id="2154091at2759"/>
<keyword evidence="6" id="KW-0539">Nucleus</keyword>
<dbReference type="GO" id="GO:0008270">
    <property type="term" value="F:zinc ion binding"/>
    <property type="evidence" value="ECO:0007669"/>
    <property type="project" value="InterPro"/>
</dbReference>
<dbReference type="AlphaFoldDB" id="A0A0D2AP66"/>
<dbReference type="InterPro" id="IPR007219">
    <property type="entry name" value="XnlR_reg_dom"/>
</dbReference>
<dbReference type="RefSeq" id="XP_016261972.1">
    <property type="nucleotide sequence ID" value="XM_016408492.1"/>
</dbReference>
<keyword evidence="1" id="KW-0479">Metal-binding</keyword>
<keyword evidence="10" id="KW-1185">Reference proteome</keyword>
<organism evidence="9 10">
    <name type="scientific">Exophiala oligosperma</name>
    <dbReference type="NCBI Taxonomy" id="215243"/>
    <lineage>
        <taxon>Eukaryota</taxon>
        <taxon>Fungi</taxon>
        <taxon>Dikarya</taxon>
        <taxon>Ascomycota</taxon>
        <taxon>Pezizomycotina</taxon>
        <taxon>Eurotiomycetes</taxon>
        <taxon>Chaetothyriomycetidae</taxon>
        <taxon>Chaetothyriales</taxon>
        <taxon>Herpotrichiellaceae</taxon>
        <taxon>Exophiala</taxon>
    </lineage>
</organism>
<reference evidence="9 10" key="1">
    <citation type="submission" date="2015-01" db="EMBL/GenBank/DDBJ databases">
        <title>The Genome Sequence of Exophiala oligosperma CBS72588.</title>
        <authorList>
            <consortium name="The Broad Institute Genomics Platform"/>
            <person name="Cuomo C."/>
            <person name="de Hoog S."/>
            <person name="Gorbushina A."/>
            <person name="Stielow B."/>
            <person name="Teixiera M."/>
            <person name="Abouelleil A."/>
            <person name="Chapman S.B."/>
            <person name="Priest M."/>
            <person name="Young S.K."/>
            <person name="Wortman J."/>
            <person name="Nusbaum C."/>
            <person name="Birren B."/>
        </authorList>
    </citation>
    <scope>NUCLEOTIDE SEQUENCE [LARGE SCALE GENOMIC DNA]</scope>
    <source>
        <strain evidence="9 10">CBS 72588</strain>
    </source>
</reference>
<dbReference type="EMBL" id="KN847337">
    <property type="protein sequence ID" value="KIW41756.1"/>
    <property type="molecule type" value="Genomic_DNA"/>
</dbReference>
<dbReference type="CDD" id="cd12148">
    <property type="entry name" value="fungal_TF_MHR"/>
    <property type="match status" value="1"/>
</dbReference>
<keyword evidence="3" id="KW-0805">Transcription regulation</keyword>
<feature type="domain" description="Xylanolytic transcriptional activator regulatory" evidence="8">
    <location>
        <begin position="261"/>
        <end position="350"/>
    </location>
</feature>
<dbReference type="PANTHER" id="PTHR31313:SF86">
    <property type="entry name" value="ZN(2)-C6 FUNGAL-TYPE DOMAIN-CONTAINING PROTEIN"/>
    <property type="match status" value="1"/>
</dbReference>
<feature type="compositionally biased region" description="Polar residues" evidence="7">
    <location>
        <begin position="1"/>
        <end position="17"/>
    </location>
</feature>
<sequence length="674" mass="75786">MRDQNSYNEVLPSTETSATRESRVESVDSTLEALVFNKHESLPQLPLRTPLPESPSRELTSHRTVPVHTLVQSETGVSIHGPASAFFEPLSMRSLPSGLSVPTDSPVSIRNQQQTDDEIRRELFAYSALEFQKEYTYMSERKLDLDGVDWETADHLFQLHWNLHHLGFLITYRPAIMHSLATGGPHCNKLLLNAIYYTAALQSSRPNMRDDPAHPQYFGTKFFHRFQSLLASELQRSSTASIAALVLMGSSCVSNGRQTIGWLYAGLSYQMIVDLGLHVDPDKVQMSSLVPSKPPIPMTAVDIEIQRRYIWGAYLNDRFQSLYFGRPPSLRMIEGVEASQTVLDDYEELELWKPYIDPTGADPPVNFTPQPARAVSTRAALVRLAEITDQIIESFYTPKSGRMSTEEAHCGVQRLQHQLDLWAETLPVHLRYEPGDLPVPPAIRFNLHTTFSLLHILLHRPFLRDGHLEALGADEPTRHDICVSAALRIYNLARIYRDTFTLRRATYLFSYAVFSAATVLPMHASPSADPTQRKEMVVFFWNALKELQNGANFGLRKTVRIIGGMFERAGIDLNALPLTDKRPNYHQSYDDEGLRASSNSSANIDAQNLHVQPASGLDTLTGESFKDFYNDLSFENIDWPAFVDVDANHDNDELLYGLFRAGDGSIDAPLGLPS</sequence>
<evidence type="ECO:0000256" key="6">
    <source>
        <dbReference type="ARBA" id="ARBA00023242"/>
    </source>
</evidence>